<evidence type="ECO:0000259" key="4">
    <source>
        <dbReference type="PROSITE" id="PS50072"/>
    </source>
</evidence>
<proteinExistence type="predicted"/>
<protein>
    <submittedName>
        <fullName evidence="5">Peptidyl-prolyl cis-trans isomerase B (Cyclophilin B)</fullName>
        <ecNumber evidence="5">5.2.1.8</ecNumber>
    </submittedName>
</protein>
<dbReference type="InterPro" id="IPR002130">
    <property type="entry name" value="Cyclophilin-type_PPIase_dom"/>
</dbReference>
<evidence type="ECO:0000256" key="1">
    <source>
        <dbReference type="ARBA" id="ARBA00002388"/>
    </source>
</evidence>
<dbReference type="GO" id="GO:0003755">
    <property type="term" value="F:peptidyl-prolyl cis-trans isomerase activity"/>
    <property type="evidence" value="ECO:0007669"/>
    <property type="project" value="UniProtKB-EC"/>
</dbReference>
<dbReference type="Pfam" id="PF00160">
    <property type="entry name" value="Pro_isomerase"/>
    <property type="match status" value="1"/>
</dbReference>
<accession>A0A8J7GLC4</accession>
<dbReference type="PANTHER" id="PTHR45625:SF3">
    <property type="entry name" value="PEPTIDYL-PROLYL CIS-TRANS ISOMERASE B-RELATED"/>
    <property type="match status" value="1"/>
</dbReference>
<dbReference type="CDD" id="cd00317">
    <property type="entry name" value="cyclophilin"/>
    <property type="match status" value="1"/>
</dbReference>
<feature type="compositionally biased region" description="Low complexity" evidence="2">
    <location>
        <begin position="272"/>
        <end position="289"/>
    </location>
</feature>
<gene>
    <name evidence="5" type="ORF">IW245_007983</name>
</gene>
<dbReference type="Gene3D" id="2.40.100.10">
    <property type="entry name" value="Cyclophilin-like"/>
    <property type="match status" value="1"/>
</dbReference>
<keyword evidence="3" id="KW-0472">Membrane</keyword>
<evidence type="ECO:0000256" key="3">
    <source>
        <dbReference type="SAM" id="Phobius"/>
    </source>
</evidence>
<keyword evidence="3" id="KW-0812">Transmembrane</keyword>
<dbReference type="Proteomes" id="UP000622552">
    <property type="component" value="Unassembled WGS sequence"/>
</dbReference>
<feature type="region of interest" description="Disordered" evidence="2">
    <location>
        <begin position="245"/>
        <end position="289"/>
    </location>
</feature>
<sequence length="289" mass="29598">MSSQRERAQRDAARAKLQQGMTVKAEAAAKRRKLQAAIGSAIALVLVVGIGIWVGIAVFSGGKKDSTAKPGATPSAGACNWLPEDKGGNPSLKDVGTPPAGEPHTGTRTMDITSNLGDVSFELDVAHAPCASASFAYLAERKFFDNTKCHRLTTAGISVLQCGDPSASGMGGPMYKFAEENLPTGKKPAYPAGTLAMAKTQAPNTTGSQFFIVYADTDLGADYTIVGKVTKGLDIVKAVAAKGAKDKTGADATDGEPKQPFEIKTLTVGPVTAAPSASTSAGTSPTPAP</sequence>
<feature type="domain" description="PPIase cyclophilin-type" evidence="4">
    <location>
        <begin position="114"/>
        <end position="268"/>
    </location>
</feature>
<dbReference type="RefSeq" id="WP_197008161.1">
    <property type="nucleotide sequence ID" value="NZ_BONS01000013.1"/>
</dbReference>
<dbReference type="EC" id="5.2.1.8" evidence="5"/>
<feature type="region of interest" description="Disordered" evidence="2">
    <location>
        <begin position="64"/>
        <end position="107"/>
    </location>
</feature>
<dbReference type="SUPFAM" id="SSF50891">
    <property type="entry name" value="Cyclophilin-like"/>
    <property type="match status" value="1"/>
</dbReference>
<name>A0A8J7GLC4_9ACTN</name>
<comment type="function">
    <text evidence="1">PPIases accelerate the folding of proteins. It catalyzes the cis-trans isomerization of proline imidic peptide bonds in oligopeptides.</text>
</comment>
<organism evidence="5 6">
    <name type="scientific">Longispora fulva</name>
    <dbReference type="NCBI Taxonomy" id="619741"/>
    <lineage>
        <taxon>Bacteria</taxon>
        <taxon>Bacillati</taxon>
        <taxon>Actinomycetota</taxon>
        <taxon>Actinomycetes</taxon>
        <taxon>Micromonosporales</taxon>
        <taxon>Micromonosporaceae</taxon>
        <taxon>Longispora</taxon>
    </lineage>
</organism>
<comment type="caution">
    <text evidence="5">The sequence shown here is derived from an EMBL/GenBank/DDBJ whole genome shotgun (WGS) entry which is preliminary data.</text>
</comment>
<evidence type="ECO:0000313" key="5">
    <source>
        <dbReference type="EMBL" id="MBG6141789.1"/>
    </source>
</evidence>
<keyword evidence="6" id="KW-1185">Reference proteome</keyword>
<keyword evidence="5" id="KW-0413">Isomerase</keyword>
<keyword evidence="3" id="KW-1133">Transmembrane helix</keyword>
<dbReference type="AlphaFoldDB" id="A0A8J7GLC4"/>
<dbReference type="PROSITE" id="PS50072">
    <property type="entry name" value="CSA_PPIASE_2"/>
    <property type="match status" value="1"/>
</dbReference>
<reference evidence="5" key="1">
    <citation type="submission" date="2020-11" db="EMBL/GenBank/DDBJ databases">
        <title>Sequencing the genomes of 1000 actinobacteria strains.</title>
        <authorList>
            <person name="Klenk H.-P."/>
        </authorList>
    </citation>
    <scope>NUCLEOTIDE SEQUENCE</scope>
    <source>
        <strain evidence="5">DSM 45356</strain>
    </source>
</reference>
<dbReference type="PANTHER" id="PTHR45625">
    <property type="entry name" value="PEPTIDYL-PROLYL CIS-TRANS ISOMERASE-RELATED"/>
    <property type="match status" value="1"/>
</dbReference>
<evidence type="ECO:0000256" key="2">
    <source>
        <dbReference type="SAM" id="MobiDB-lite"/>
    </source>
</evidence>
<dbReference type="EMBL" id="JADOUF010000001">
    <property type="protein sequence ID" value="MBG6141789.1"/>
    <property type="molecule type" value="Genomic_DNA"/>
</dbReference>
<feature type="transmembrane region" description="Helical" evidence="3">
    <location>
        <begin position="36"/>
        <end position="59"/>
    </location>
</feature>
<evidence type="ECO:0000313" key="6">
    <source>
        <dbReference type="Proteomes" id="UP000622552"/>
    </source>
</evidence>
<dbReference type="InterPro" id="IPR029000">
    <property type="entry name" value="Cyclophilin-like_dom_sf"/>
</dbReference>
<feature type="compositionally biased region" description="Basic and acidic residues" evidence="2">
    <location>
        <begin position="245"/>
        <end position="261"/>
    </location>
</feature>
<dbReference type="InterPro" id="IPR044666">
    <property type="entry name" value="Cyclophilin_A-like"/>
</dbReference>